<dbReference type="InterPro" id="IPR036291">
    <property type="entry name" value="NAD(P)-bd_dom_sf"/>
</dbReference>
<keyword evidence="2" id="KW-0560">Oxidoreductase</keyword>
<dbReference type="PRINTS" id="PR00080">
    <property type="entry name" value="SDRFAMILY"/>
</dbReference>
<protein>
    <submittedName>
        <fullName evidence="4">CIC11C00000000602</fullName>
    </submittedName>
</protein>
<comment type="similarity">
    <text evidence="1 3">Belongs to the short-chain dehydrogenases/reductases (SDR) family.</text>
</comment>
<dbReference type="InterPro" id="IPR002347">
    <property type="entry name" value="SDR_fam"/>
</dbReference>
<evidence type="ECO:0000256" key="3">
    <source>
        <dbReference type="RuleBase" id="RU000363"/>
    </source>
</evidence>
<dbReference type="PANTHER" id="PTHR42901:SF1">
    <property type="entry name" value="ALCOHOL DEHYDROGENASE"/>
    <property type="match status" value="1"/>
</dbReference>
<reference evidence="5" key="1">
    <citation type="submission" date="2016-10" db="EMBL/GenBank/DDBJ databases">
        <authorList>
            <person name="Geijer C."/>
            <person name="Jareborg N."/>
            <person name="Dainat J."/>
        </authorList>
    </citation>
    <scope>NUCLEOTIDE SEQUENCE [LARGE SCALE GENOMIC DNA]</scope>
    <source>
        <strain evidence="5">PYCC 4715</strain>
    </source>
</reference>
<dbReference type="PRINTS" id="PR00081">
    <property type="entry name" value="GDHRDH"/>
</dbReference>
<evidence type="ECO:0000313" key="5">
    <source>
        <dbReference type="Proteomes" id="UP000182259"/>
    </source>
</evidence>
<dbReference type="SUPFAM" id="SSF51735">
    <property type="entry name" value="NAD(P)-binding Rossmann-fold domains"/>
    <property type="match status" value="1"/>
</dbReference>
<dbReference type="AlphaFoldDB" id="A0A1L0BFW8"/>
<dbReference type="Pfam" id="PF00106">
    <property type="entry name" value="adh_short"/>
    <property type="match status" value="1"/>
</dbReference>
<gene>
    <name evidence="4" type="ORF">SAMEA4029009_CIC11G00000000602</name>
</gene>
<dbReference type="FunFam" id="3.40.50.720:FF:000047">
    <property type="entry name" value="NADP-dependent L-serine/L-allo-threonine dehydrogenase"/>
    <property type="match status" value="1"/>
</dbReference>
<name>A0A1L0BFW8_9ASCO</name>
<proteinExistence type="inferred from homology"/>
<dbReference type="Gene3D" id="3.40.50.720">
    <property type="entry name" value="NAD(P)-binding Rossmann-like Domain"/>
    <property type="match status" value="1"/>
</dbReference>
<sequence>MSYGARAFERLQGKTVLITGASSGIGEATTRELAEAAEGNLKFILTARRKDRLESLKTELELKYPSIKVAAVQLDVSKLGQIQSFVEDLPEEFSDIDILINNAGKALGREEVGHIDENDIKEMFDTNVLALIMLTQKVLGVFRAKNSGDIVNLGSIAGRDPYPGGGIYCPTKAAVKSFSHALRKELINTKIRVIEVDPGNVETEFSNVRFRGDLEKAKAVYSGTEPLVAIDIAEIIVFALTRKENTVIAETLVFSTNQASASHLYREN</sequence>
<dbReference type="EMBL" id="LT635764">
    <property type="protein sequence ID" value="SGZ50305.1"/>
    <property type="molecule type" value="Genomic_DNA"/>
</dbReference>
<dbReference type="PANTHER" id="PTHR42901">
    <property type="entry name" value="ALCOHOL DEHYDROGENASE"/>
    <property type="match status" value="1"/>
</dbReference>
<dbReference type="GO" id="GO:0016616">
    <property type="term" value="F:oxidoreductase activity, acting on the CH-OH group of donors, NAD or NADP as acceptor"/>
    <property type="evidence" value="ECO:0007669"/>
    <property type="project" value="UniProtKB-ARBA"/>
</dbReference>
<evidence type="ECO:0000256" key="1">
    <source>
        <dbReference type="ARBA" id="ARBA00006484"/>
    </source>
</evidence>
<evidence type="ECO:0000313" key="4">
    <source>
        <dbReference type="EMBL" id="SGZ50305.1"/>
    </source>
</evidence>
<accession>A0A1L0BFW8</accession>
<organism evidence="4 5">
    <name type="scientific">Sungouiella intermedia</name>
    <dbReference type="NCBI Taxonomy" id="45354"/>
    <lineage>
        <taxon>Eukaryota</taxon>
        <taxon>Fungi</taxon>
        <taxon>Dikarya</taxon>
        <taxon>Ascomycota</taxon>
        <taxon>Saccharomycotina</taxon>
        <taxon>Pichiomycetes</taxon>
        <taxon>Metschnikowiaceae</taxon>
        <taxon>Sungouiella</taxon>
    </lineage>
</organism>
<dbReference type="Proteomes" id="UP000182259">
    <property type="component" value="Chromosome I"/>
</dbReference>
<evidence type="ECO:0000256" key="2">
    <source>
        <dbReference type="ARBA" id="ARBA00023002"/>
    </source>
</evidence>